<accession>A0A2Z6E0W6</accession>
<dbReference type="Pfam" id="PF16793">
    <property type="entry name" value="RepB_primase"/>
    <property type="match status" value="1"/>
</dbReference>
<dbReference type="Proteomes" id="UP000262004">
    <property type="component" value="Plasmid pTH1"/>
</dbReference>
<evidence type="ECO:0000259" key="1">
    <source>
        <dbReference type="Pfam" id="PF16793"/>
    </source>
</evidence>
<dbReference type="Gene3D" id="1.10.1240.50">
    <property type="match status" value="1"/>
</dbReference>
<sequence>MERVPSLSIAVTSKNLTVAAIARQLLAMKIGAFLVGVLKPDGKMINLHYTWADLYQAISWLRHENVKGAHIYIKPAGERHPLVLVDDIAHEAIGQMQQDGWEPCLVTETSPRNYQAWIHLGTPVAVAIRKAVARKLAATYHGDPNSADGDHYGRLAGFTNRKEKYRRPNGMYPFVKIVMMQEKSATQAETLIEALSSSNPNLPHKEANSENRHVETRMAHTGEAPKAIREYHRQAKVIKALYPNTDYSRLDWMIVTEMLEQGFSVAAVEVAMREASPLLEERKKGHIDDYITRTVTKAMHAIANGGSIDSDLPVKK</sequence>
<name>A0A2Z6E0W6_HYDTE</name>
<evidence type="ECO:0000259" key="2">
    <source>
        <dbReference type="Pfam" id="PF22448"/>
    </source>
</evidence>
<dbReference type="RefSeq" id="WP_170141370.1">
    <property type="nucleotide sequence ID" value="NZ_AP018559.1"/>
</dbReference>
<dbReference type="AlphaFoldDB" id="A0A2Z6E0W6"/>
<keyword evidence="4" id="KW-1185">Reference proteome</keyword>
<keyword evidence="3" id="KW-0614">Plasmid</keyword>
<dbReference type="KEGG" id="htl:HPTL_P058"/>
<reference evidence="3 4" key="1">
    <citation type="submission" date="2018-04" db="EMBL/GenBank/DDBJ databases">
        <title>Complete genome sequence of Hydrogenophilus thermoluteolus TH-1.</title>
        <authorList>
            <person name="Arai H."/>
        </authorList>
    </citation>
    <scope>NUCLEOTIDE SEQUENCE [LARGE SCALE GENOMIC DNA]</scope>
    <source>
        <strain evidence="3 4">TH-1</strain>
        <plasmid evidence="4">pth1 dna</plasmid>
    </source>
</reference>
<organism evidence="3 4">
    <name type="scientific">Hydrogenophilus thermoluteolus</name>
    <name type="common">Pseudomonas hydrogenothermophila</name>
    <dbReference type="NCBI Taxonomy" id="297"/>
    <lineage>
        <taxon>Bacteria</taxon>
        <taxon>Pseudomonadati</taxon>
        <taxon>Pseudomonadota</taxon>
        <taxon>Hydrogenophilia</taxon>
        <taxon>Hydrogenophilales</taxon>
        <taxon>Hydrogenophilaceae</taxon>
        <taxon>Hydrogenophilus</taxon>
    </lineage>
</organism>
<geneLocation type="plasmid" evidence="4">
    <name>pth1 dna</name>
</geneLocation>
<dbReference type="Gene3D" id="3.30.1490.240">
    <property type="entry name" value="RepB DNA-primase, N-terminal domain"/>
    <property type="match status" value="1"/>
</dbReference>
<evidence type="ECO:0000313" key="4">
    <source>
        <dbReference type="Proteomes" id="UP000262004"/>
    </source>
</evidence>
<dbReference type="Pfam" id="PF22448">
    <property type="entry name" value="RepB_primase_C"/>
    <property type="match status" value="1"/>
</dbReference>
<protein>
    <submittedName>
        <fullName evidence="3">DNA topoisomerase</fullName>
    </submittedName>
</protein>
<proteinExistence type="predicted"/>
<dbReference type="Gene3D" id="3.30.70.1790">
    <property type="entry name" value="RepB DNA-primase, N-terminal domain"/>
    <property type="match status" value="1"/>
</dbReference>
<gene>
    <name evidence="3" type="ORF">HPTL_P058</name>
</gene>
<feature type="domain" description="RepB-like DNA primase" evidence="1">
    <location>
        <begin position="63"/>
        <end position="196"/>
    </location>
</feature>
<dbReference type="EMBL" id="AP018559">
    <property type="protein sequence ID" value="BBD78403.1"/>
    <property type="molecule type" value="Genomic_DNA"/>
</dbReference>
<dbReference type="InterPro" id="IPR039459">
    <property type="entry name" value="RepB-like_DNA_primase_dom"/>
</dbReference>
<dbReference type="GO" id="GO:0016853">
    <property type="term" value="F:isomerase activity"/>
    <property type="evidence" value="ECO:0007669"/>
    <property type="project" value="UniProtKB-KW"/>
</dbReference>
<keyword evidence="3" id="KW-0413">Isomerase</keyword>
<dbReference type="InterPro" id="IPR054366">
    <property type="entry name" value="RepB/MobA-like_C"/>
</dbReference>
<evidence type="ECO:0000313" key="3">
    <source>
        <dbReference type="EMBL" id="BBD78403.1"/>
    </source>
</evidence>
<feature type="domain" description="RepB/MobA-like C-terminal" evidence="2">
    <location>
        <begin position="246"/>
        <end position="298"/>
    </location>
</feature>